<dbReference type="InterPro" id="IPR051604">
    <property type="entry name" value="Ergot_Alk_Oxidoreductase"/>
</dbReference>
<dbReference type="InterPro" id="IPR016040">
    <property type="entry name" value="NAD(P)-bd_dom"/>
</dbReference>
<proteinExistence type="predicted"/>
<accession>A0A840WRY6</accession>
<evidence type="ECO:0000259" key="1">
    <source>
        <dbReference type="Pfam" id="PF13460"/>
    </source>
</evidence>
<dbReference type="InterPro" id="IPR036291">
    <property type="entry name" value="NAD(P)-bd_dom_sf"/>
</dbReference>
<dbReference type="EMBL" id="JACHDO010000001">
    <property type="protein sequence ID" value="MBB5494406.1"/>
    <property type="molecule type" value="Genomic_DNA"/>
</dbReference>
<dbReference type="RefSeq" id="WP_184367838.1">
    <property type="nucleotide sequence ID" value="NZ_BAAAKM010000012.1"/>
</dbReference>
<dbReference type="Gene3D" id="3.40.50.720">
    <property type="entry name" value="NAD(P)-binding Rossmann-like Domain"/>
    <property type="match status" value="1"/>
</dbReference>
<dbReference type="PANTHER" id="PTHR43162:SF1">
    <property type="entry name" value="PRESTALK A DIFFERENTIATION PROTEIN A"/>
    <property type="match status" value="1"/>
</dbReference>
<dbReference type="PANTHER" id="PTHR43162">
    <property type="match status" value="1"/>
</dbReference>
<reference evidence="2 3" key="1">
    <citation type="submission" date="2020-08" db="EMBL/GenBank/DDBJ databases">
        <title>Sequencing the genomes of 1000 actinobacteria strains.</title>
        <authorList>
            <person name="Klenk H.-P."/>
        </authorList>
    </citation>
    <scope>NUCLEOTIDE SEQUENCE [LARGE SCALE GENOMIC DNA]</scope>
    <source>
        <strain evidence="2 3">DSM 44598</strain>
    </source>
</reference>
<dbReference type="Proteomes" id="UP000579647">
    <property type="component" value="Unassembled WGS sequence"/>
</dbReference>
<evidence type="ECO:0000313" key="3">
    <source>
        <dbReference type="Proteomes" id="UP000579647"/>
    </source>
</evidence>
<gene>
    <name evidence="2" type="ORF">HNR07_005543</name>
</gene>
<organism evidence="2 3">
    <name type="scientific">Nocardiopsis metallicus</name>
    <dbReference type="NCBI Taxonomy" id="179819"/>
    <lineage>
        <taxon>Bacteria</taxon>
        <taxon>Bacillati</taxon>
        <taxon>Actinomycetota</taxon>
        <taxon>Actinomycetes</taxon>
        <taxon>Streptosporangiales</taxon>
        <taxon>Nocardiopsidaceae</taxon>
        <taxon>Nocardiopsis</taxon>
    </lineage>
</organism>
<name>A0A840WRY6_9ACTN</name>
<sequence length="271" mass="30298">MSTLVTGATGQVGRRVLTELRRRGLPAAGASRDGEVRLDWTDTTSWEPALKDVESLFVTVPMASGLSDRVGAFLERAAEAKVRTAVLTTAMGTENSPPDSEQRVLERRVRELFDHWTVVRPNWLDQDFTEGLFARLARSRNGRLELPLSKRASVSFVDARDVTNTVVAALTDEAHHGREYTLTGPAPVTFREVVKMTKGTESPVWRYKKVDEAGFYFRATDMGWSDRYVDTLNERFRAIANGQAAIVTEDVRRALGRDPVPMAKFVREAVK</sequence>
<comment type="caution">
    <text evidence="2">The sequence shown here is derived from an EMBL/GenBank/DDBJ whole genome shotgun (WGS) entry which is preliminary data.</text>
</comment>
<dbReference type="SUPFAM" id="SSF51735">
    <property type="entry name" value="NAD(P)-binding Rossmann-fold domains"/>
    <property type="match status" value="1"/>
</dbReference>
<dbReference type="Pfam" id="PF13460">
    <property type="entry name" value="NAD_binding_10"/>
    <property type="match status" value="1"/>
</dbReference>
<dbReference type="Gene3D" id="3.90.25.10">
    <property type="entry name" value="UDP-galactose 4-epimerase, domain 1"/>
    <property type="match status" value="1"/>
</dbReference>
<feature type="domain" description="NAD(P)-binding" evidence="1">
    <location>
        <begin position="7"/>
        <end position="132"/>
    </location>
</feature>
<dbReference type="AlphaFoldDB" id="A0A840WRY6"/>
<protein>
    <submittedName>
        <fullName evidence="2">Uncharacterized protein YbjT (DUF2867 family)</fullName>
    </submittedName>
</protein>
<evidence type="ECO:0000313" key="2">
    <source>
        <dbReference type="EMBL" id="MBB5494406.1"/>
    </source>
</evidence>
<keyword evidence="3" id="KW-1185">Reference proteome</keyword>